<gene>
    <name evidence="3" type="ORF">DTER00134_LOCUS1613</name>
</gene>
<name>A0A7S3QLI2_DUNTE</name>
<organism evidence="3">
    <name type="scientific">Dunaliella tertiolecta</name>
    <name type="common">Green alga</name>
    <dbReference type="NCBI Taxonomy" id="3047"/>
    <lineage>
        <taxon>Eukaryota</taxon>
        <taxon>Viridiplantae</taxon>
        <taxon>Chlorophyta</taxon>
        <taxon>core chlorophytes</taxon>
        <taxon>Chlorophyceae</taxon>
        <taxon>CS clade</taxon>
        <taxon>Chlamydomonadales</taxon>
        <taxon>Dunaliellaceae</taxon>
        <taxon>Dunaliella</taxon>
    </lineage>
</organism>
<feature type="chain" id="PRO_5031119890" evidence="2">
    <location>
        <begin position="25"/>
        <end position="286"/>
    </location>
</feature>
<feature type="compositionally biased region" description="Low complexity" evidence="1">
    <location>
        <begin position="220"/>
        <end position="243"/>
    </location>
</feature>
<accession>A0A7S3QLI2</accession>
<keyword evidence="2" id="KW-0732">Signal</keyword>
<feature type="region of interest" description="Disordered" evidence="1">
    <location>
        <begin position="200"/>
        <end position="257"/>
    </location>
</feature>
<dbReference type="AlphaFoldDB" id="A0A7S3QLI2"/>
<evidence type="ECO:0000256" key="2">
    <source>
        <dbReference type="SAM" id="SignalP"/>
    </source>
</evidence>
<evidence type="ECO:0000313" key="3">
    <source>
        <dbReference type="EMBL" id="CAE0486574.1"/>
    </source>
</evidence>
<feature type="compositionally biased region" description="Polar residues" evidence="1">
    <location>
        <begin position="200"/>
        <end position="219"/>
    </location>
</feature>
<proteinExistence type="predicted"/>
<feature type="signal peptide" evidence="2">
    <location>
        <begin position="1"/>
        <end position="24"/>
    </location>
</feature>
<protein>
    <submittedName>
        <fullName evidence="3">Uncharacterized protein</fullName>
    </submittedName>
</protein>
<evidence type="ECO:0000256" key="1">
    <source>
        <dbReference type="SAM" id="MobiDB-lite"/>
    </source>
</evidence>
<dbReference type="EMBL" id="HBIP01003594">
    <property type="protein sequence ID" value="CAE0486574.1"/>
    <property type="molecule type" value="Transcribed_RNA"/>
</dbReference>
<sequence length="286" mass="30300">MTLSGLASVCFALLLACPNRLVAGVKPTYDETRWTKVEWSKWKLPFPHGLGTGDTSPLLAAYPELSEVEQSSLDGPYGRSIPEELANSALMLGLEGFDDEDMIPAAAAALQCVTCHAMVTTAWQRMATDVLSLAFHALDSKEWKDISDGRRQRVYMRDACRREVTRAVLMRNSIAKIEGSTQSGQDLIFVVIRSRQAAASSSTPMQESPSGFSSSQGTKGSVSGSSNANSDGSDSVDSKSGGSSERGGDSPPTYAEKAAVQMACKKLLQEPAGTAVADAIAAEGLP</sequence>
<reference evidence="3" key="1">
    <citation type="submission" date="2021-01" db="EMBL/GenBank/DDBJ databases">
        <authorList>
            <person name="Corre E."/>
            <person name="Pelletier E."/>
            <person name="Niang G."/>
            <person name="Scheremetjew M."/>
            <person name="Finn R."/>
            <person name="Kale V."/>
            <person name="Holt S."/>
            <person name="Cochrane G."/>
            <person name="Meng A."/>
            <person name="Brown T."/>
            <person name="Cohen L."/>
        </authorList>
    </citation>
    <scope>NUCLEOTIDE SEQUENCE</scope>
    <source>
        <strain evidence="3">CCMP1320</strain>
    </source>
</reference>